<evidence type="ECO:0000313" key="4">
    <source>
        <dbReference type="RefSeq" id="XP_055896172.1"/>
    </source>
</evidence>
<evidence type="ECO:0000313" key="2">
    <source>
        <dbReference type="RefSeq" id="XP_055896170.1"/>
    </source>
</evidence>
<dbReference type="GeneID" id="129928060"/>
<evidence type="ECO:0000313" key="3">
    <source>
        <dbReference type="RefSeq" id="XP_055896171.1"/>
    </source>
</evidence>
<evidence type="ECO:0000313" key="5">
    <source>
        <dbReference type="RefSeq" id="XP_055896173.1"/>
    </source>
</evidence>
<organism evidence="1 2">
    <name type="scientific">Biomphalaria glabrata</name>
    <name type="common">Bloodfluke planorb</name>
    <name type="synonym">Freshwater snail</name>
    <dbReference type="NCBI Taxonomy" id="6526"/>
    <lineage>
        <taxon>Eukaryota</taxon>
        <taxon>Metazoa</taxon>
        <taxon>Spiralia</taxon>
        <taxon>Lophotrochozoa</taxon>
        <taxon>Mollusca</taxon>
        <taxon>Gastropoda</taxon>
        <taxon>Heterobranchia</taxon>
        <taxon>Euthyneura</taxon>
        <taxon>Panpulmonata</taxon>
        <taxon>Hygrophila</taxon>
        <taxon>Lymnaeoidea</taxon>
        <taxon>Planorbidae</taxon>
        <taxon>Biomphalaria</taxon>
    </lineage>
</organism>
<dbReference type="AlphaFoldDB" id="A0A9W3B9P3"/>
<dbReference type="RefSeq" id="XP_055896173.1">
    <property type="nucleotide sequence ID" value="XM_056040198.1"/>
</dbReference>
<proteinExistence type="predicted"/>
<evidence type="ECO:0000313" key="1">
    <source>
        <dbReference type="Proteomes" id="UP001165740"/>
    </source>
</evidence>
<dbReference type="OrthoDB" id="10038545at2759"/>
<accession>A0A9W3B9P3</accession>
<dbReference type="RefSeq" id="XP_055896171.1">
    <property type="nucleotide sequence ID" value="XM_056040196.1"/>
</dbReference>
<protein>
    <submittedName>
        <fullName evidence="2 3">Uncharacterized protein LOC129928060</fullName>
    </submittedName>
</protein>
<dbReference type="RefSeq" id="XP_055896170.1">
    <property type="nucleotide sequence ID" value="XM_056040195.1"/>
</dbReference>
<gene>
    <name evidence="2 3 4 5" type="primary">LOC129928060</name>
</gene>
<name>A0A9W3B9P3_BIOGL</name>
<dbReference type="RefSeq" id="XP_055896172.1">
    <property type="nucleotide sequence ID" value="XM_056040197.1"/>
</dbReference>
<dbReference type="Proteomes" id="UP001165740">
    <property type="component" value="Chromosome 9"/>
</dbReference>
<sequence>MEPAGTVEIELSEGSEADLHRHLTKCKKNPGHSEFIPIDKFNINHLPERHRDSDLYDVIQSVADLTVRINVEMVSVNRPKLWPNSNVPYPLYQLRGKTNCRTGTGMVCSVEQYTTGCSKNGRKHLMEYKTCRCSTCQQADVPSSVWWDVVVKTAAHVVFDKTEAQHSACRLFYDSQDSPCVILDNLSYATSSLNIEEDWCNVSYMTCDTKLADKLQQLVQQFDNNWRRVRDKYWISRDEIKLNFIVSHPHGCTKQVSIGHWVDKQSVGENIYRFTYTTCTCPGSSGAKIFCIGYFGMGWYQPTHRGALESGINYSGSGHVV</sequence>
<keyword evidence="1" id="KW-1185">Reference proteome</keyword>
<reference evidence="2 3" key="1">
    <citation type="submission" date="2025-04" db="UniProtKB">
        <authorList>
            <consortium name="RefSeq"/>
        </authorList>
    </citation>
    <scope>IDENTIFICATION</scope>
</reference>